<name>A0A6J1SJL1_FRAOC</name>
<gene>
    <name evidence="3" type="primary">LOC113206729</name>
</gene>
<dbReference type="KEGG" id="foc:113206729"/>
<accession>A0A6J1SJL1</accession>
<organism evidence="2 3">
    <name type="scientific">Frankliniella occidentalis</name>
    <name type="common">Western flower thrips</name>
    <name type="synonym">Euthrips occidentalis</name>
    <dbReference type="NCBI Taxonomy" id="133901"/>
    <lineage>
        <taxon>Eukaryota</taxon>
        <taxon>Metazoa</taxon>
        <taxon>Ecdysozoa</taxon>
        <taxon>Arthropoda</taxon>
        <taxon>Hexapoda</taxon>
        <taxon>Insecta</taxon>
        <taxon>Pterygota</taxon>
        <taxon>Neoptera</taxon>
        <taxon>Paraneoptera</taxon>
        <taxon>Thysanoptera</taxon>
        <taxon>Terebrantia</taxon>
        <taxon>Thripoidea</taxon>
        <taxon>Thripidae</taxon>
        <taxon>Frankliniella</taxon>
    </lineage>
</organism>
<evidence type="ECO:0000313" key="2">
    <source>
        <dbReference type="Proteomes" id="UP000504606"/>
    </source>
</evidence>
<proteinExistence type="predicted"/>
<feature type="domain" description="F-box" evidence="1">
    <location>
        <begin position="1"/>
        <end position="44"/>
    </location>
</feature>
<dbReference type="SUPFAM" id="SSF81383">
    <property type="entry name" value="F-box domain"/>
    <property type="match status" value="1"/>
</dbReference>
<dbReference type="AlphaFoldDB" id="A0A6J1SJL1"/>
<reference evidence="3" key="1">
    <citation type="submission" date="2025-08" db="UniProtKB">
        <authorList>
            <consortium name="RefSeq"/>
        </authorList>
    </citation>
    <scope>IDENTIFICATION</scope>
    <source>
        <tissue evidence="3">Whole organism</tissue>
    </source>
</reference>
<dbReference type="PROSITE" id="PS50181">
    <property type="entry name" value="FBOX"/>
    <property type="match status" value="1"/>
</dbReference>
<dbReference type="GeneID" id="113206729"/>
<keyword evidence="2" id="KW-1185">Reference proteome</keyword>
<dbReference type="RefSeq" id="XP_026278736.1">
    <property type="nucleotide sequence ID" value="XM_026422951.2"/>
</dbReference>
<dbReference type="InterPro" id="IPR001810">
    <property type="entry name" value="F-box_dom"/>
</dbReference>
<dbReference type="Pfam" id="PF12937">
    <property type="entry name" value="F-box-like"/>
    <property type="match status" value="1"/>
</dbReference>
<protein>
    <submittedName>
        <fullName evidence="3">Uncharacterized protein LOC113206729</fullName>
    </submittedName>
</protein>
<dbReference type="InterPro" id="IPR036047">
    <property type="entry name" value="F-box-like_dom_sf"/>
</dbReference>
<dbReference type="Gene3D" id="1.20.1280.50">
    <property type="match status" value="1"/>
</dbReference>
<sequence>MDLLPDDVLAMVMSRLDVEDLLACRLVCKRLAGLAQHPDVWRRRWIGVGDPLSLQLYGPMPWLCQELRLAPCVREIWTAVPLLSAACRHGDLRTTSCAARVLAITVRKFGPKHVAKAVQIVNQQVALGRLREVRLTLRARSFIPPKDAMDLLFGTLASTPGLEMVSIEGKCGNLGDRTWIPPGTGQRGTITPSLRTFRCEMVPRPPEPFCDYMLAGHAATLEEVHIGYRHMFLSSSASTTLASTSTARLLAGMPNLRKLSCPLMPGLGRVAACESLRELELTVQRDTEANVHGVLELLRSALQIRSLHLHFPNRPRGADDDKVDDSEFGVELISELASTGRSQVQTLSIDVDVEGLYSQTLLVPHLATRLPSLPALRRLVLRVVDPAPVVAAISPLTAPSLRSIHILDNYTHSHMCSHEFLHGRELGVLLSRNPLLHVVVEYSTTGCPKSEDDEDSDEDSDEEDLYEEKCNACQLNCHKELEGLNKGEEDPKFVGVFTHPTGQCPCPEYHASDWIWIHINDIQPVY</sequence>
<evidence type="ECO:0000259" key="1">
    <source>
        <dbReference type="PROSITE" id="PS50181"/>
    </source>
</evidence>
<dbReference type="SMART" id="SM00256">
    <property type="entry name" value="FBOX"/>
    <property type="match status" value="1"/>
</dbReference>
<evidence type="ECO:0000313" key="3">
    <source>
        <dbReference type="RefSeq" id="XP_026278736.1"/>
    </source>
</evidence>
<dbReference type="Proteomes" id="UP000504606">
    <property type="component" value="Unplaced"/>
</dbReference>